<dbReference type="CDD" id="cd16441">
    <property type="entry name" value="beta_Kdo_transferase_KpsS"/>
    <property type="match status" value="1"/>
</dbReference>
<evidence type="ECO:0000313" key="3">
    <source>
        <dbReference type="Proteomes" id="UP000284202"/>
    </source>
</evidence>
<comment type="caution">
    <text evidence="2">The sequence shown here is derived from an EMBL/GenBank/DDBJ whole genome shotgun (WGS) entry which is preliminary data.</text>
</comment>
<sequence>MFHANLPKSQSGDANQNKRPLPDDTAPRSFLLLQGPHGPFFDRLGRLLRASGANVWRCGFNAGDEYFWSDKPSFIRHDGSLNEWPEHLERILTEKKITDIVLYGDVRPVHAIARERAEELGLRIHVFEEGYLRPYWVSYERHGSNGNSKLMQIPLAEMRTALRDTRNEIRRPPAHWGDMRHHKFYGAFYHFLVLVANRSYRHYRSHRTISVMREFRLNLRRFLLAPAHNIATSLQWRRFRRAGWPYSLVLMQLEHDSNFLGHSPFESNADFVEKAVAEFARSAPRHHHLVFKAHPLEDGRARNRTAIRNAAIKNGVSERVHYLRGGKLATLLSQACSIVTVNSTAAQQALWRNLPVISLGRAIYNKPGLVSDQTLEQFFMQPDPPDPNAYRILRDYLLQTSQVPGGFYSERSRAHALRIVSDLILAPDDPYETLATGRFLVRQQITDMDN</sequence>
<keyword evidence="3" id="KW-1185">Reference proteome</keyword>
<reference evidence="3" key="1">
    <citation type="submission" date="2018-09" db="EMBL/GenBank/DDBJ databases">
        <title>Acidovorax cavernicola nov. sp. isolated from Gruta de las Maravillas (Aracena, Spain).</title>
        <authorList>
            <person name="Jurado V."/>
            <person name="Gutierrez-Patricio S."/>
            <person name="Gonzalez-Pimentel J.L."/>
            <person name="Miller A.Z."/>
            <person name="Laiz L."/>
            <person name="Saiz-Jimenez C."/>
        </authorList>
    </citation>
    <scope>NUCLEOTIDE SEQUENCE [LARGE SCALE GENOMIC DNA]</scope>
    <source>
        <strain evidence="3">1011MAR3C25</strain>
    </source>
</reference>
<gene>
    <name evidence="2" type="ORF">D3P04_15590</name>
</gene>
<organism evidence="2 3">
    <name type="scientific">Paracoccus onubensis</name>
    <dbReference type="NCBI Taxonomy" id="1675788"/>
    <lineage>
        <taxon>Bacteria</taxon>
        <taxon>Pseudomonadati</taxon>
        <taxon>Pseudomonadota</taxon>
        <taxon>Alphaproteobacteria</taxon>
        <taxon>Rhodobacterales</taxon>
        <taxon>Paracoccaceae</taxon>
        <taxon>Paracoccus</taxon>
    </lineage>
</organism>
<dbReference type="InterPro" id="IPR007833">
    <property type="entry name" value="Capsule_polysaccharide_synth"/>
</dbReference>
<feature type="compositionally biased region" description="Polar residues" evidence="1">
    <location>
        <begin position="7"/>
        <end position="18"/>
    </location>
</feature>
<protein>
    <submittedName>
        <fullName evidence="2">Capsular biosynthesis protein</fullName>
    </submittedName>
</protein>
<proteinExistence type="predicted"/>
<dbReference type="Proteomes" id="UP000284202">
    <property type="component" value="Unassembled WGS sequence"/>
</dbReference>
<accession>A0A418SS66</accession>
<name>A0A418SS66_9RHOB</name>
<evidence type="ECO:0000256" key="1">
    <source>
        <dbReference type="SAM" id="MobiDB-lite"/>
    </source>
</evidence>
<evidence type="ECO:0000313" key="2">
    <source>
        <dbReference type="EMBL" id="RJE83806.1"/>
    </source>
</evidence>
<feature type="region of interest" description="Disordered" evidence="1">
    <location>
        <begin position="1"/>
        <end position="28"/>
    </location>
</feature>
<dbReference type="Pfam" id="PF05159">
    <property type="entry name" value="Capsule_synth"/>
    <property type="match status" value="1"/>
</dbReference>
<dbReference type="RefSeq" id="WP_119750493.1">
    <property type="nucleotide sequence ID" value="NZ_QZCG01000010.1"/>
</dbReference>
<dbReference type="EMBL" id="QZCG01000010">
    <property type="protein sequence ID" value="RJE83806.1"/>
    <property type="molecule type" value="Genomic_DNA"/>
</dbReference>
<dbReference type="OrthoDB" id="9794206at2"/>
<dbReference type="AlphaFoldDB" id="A0A418SS66"/>
<dbReference type="GO" id="GO:0015774">
    <property type="term" value="P:polysaccharide transport"/>
    <property type="evidence" value="ECO:0007669"/>
    <property type="project" value="InterPro"/>
</dbReference>
<dbReference type="GO" id="GO:0000271">
    <property type="term" value="P:polysaccharide biosynthetic process"/>
    <property type="evidence" value="ECO:0007669"/>
    <property type="project" value="InterPro"/>
</dbReference>